<dbReference type="PANTHER" id="PTHR11365">
    <property type="entry name" value="5-OXOPROLINASE RELATED"/>
    <property type="match status" value="1"/>
</dbReference>
<dbReference type="InterPro" id="IPR008040">
    <property type="entry name" value="Hydant_A_N"/>
</dbReference>
<evidence type="ECO:0000313" key="3">
    <source>
        <dbReference type="EMBL" id="MEZ6852644.1"/>
    </source>
</evidence>
<dbReference type="InterPro" id="IPR045079">
    <property type="entry name" value="Oxoprolinase-like"/>
</dbReference>
<sequence length="548" mass="57872">MGSNKRYYIGIDTGGTYTDAVIVELDSANAVTTAKSPTTHYDIQKGIQSVVEKVLAVSQINPDDIVRTCVSTTLATNALVENKGADVALFVIGFNQRLEVPAVAARFVPGGHTIKGEEVEPLGIQYIVDGVNELKNDVEAWAVCSSMAFMNPVHELVAAKAVSLVSDAPVFCSHEASSRAGMRERASTACLNAQLLPVMQKFLSGISNALSACGITGEVLVVRGDATAMHMQEALKHAASTIASGPAATALFGAKATDTTDALILDVGGTTTDITLIKDGKPVVDTAGMSIGKWETHVEAVEMFTVGIGGDSLVQLSQGKPMVVGPARVTPVCMAQDIPAPETWIGQGKLSRCITMAPDLTQETIAASAVLSCLAAQGAMTPQALLKSLGIAEITFEQEIAKLLHKQHVIEVGFTPTDALHVLKRLDIGDQNLACNAAQILANIDGRTIEDFAQRVLTQAERVIEETVLRHLTKREIGGNIAGYLANREENKLLQISVSLNVPMIGIGAAAPYLLTNVAKRLNTTIAFPDHFAVGNALGSVFMAEHNC</sequence>
<keyword evidence="6" id="KW-1185">Reference proteome</keyword>
<dbReference type="Gene3D" id="3.30.420.40">
    <property type="match status" value="1"/>
</dbReference>
<organism evidence="4 5">
    <name type="scientific">Halodesulfovibrio aestuarii</name>
    <dbReference type="NCBI Taxonomy" id="126333"/>
    <lineage>
        <taxon>Bacteria</taxon>
        <taxon>Pseudomonadati</taxon>
        <taxon>Thermodesulfobacteriota</taxon>
        <taxon>Desulfovibrionia</taxon>
        <taxon>Desulfovibrionales</taxon>
        <taxon>Desulfovibrionaceae</taxon>
        <taxon>Halodesulfovibrio</taxon>
    </lineage>
</organism>
<accession>A0A8G2CAV8</accession>
<dbReference type="Pfam" id="PF05378">
    <property type="entry name" value="Hydant_A_N"/>
    <property type="match status" value="1"/>
</dbReference>
<dbReference type="Proteomes" id="UP001568358">
    <property type="component" value="Unassembled WGS sequence"/>
</dbReference>
<protein>
    <submittedName>
        <fullName evidence="3">Hydantoinase/oxoprolinase family protein</fullName>
    </submittedName>
    <submittedName>
        <fullName evidence="4">N-methylhydantoinase A/oxoprolinase/acetone carboxylase, beta subunit</fullName>
    </submittedName>
</protein>
<feature type="domain" description="Hydantoinase A/oxoprolinase" evidence="1">
    <location>
        <begin position="185"/>
        <end position="327"/>
    </location>
</feature>
<dbReference type="RefSeq" id="WP_020001047.1">
    <property type="nucleotide sequence ID" value="NZ_CP192219.1"/>
</dbReference>
<dbReference type="GO" id="GO:0017168">
    <property type="term" value="F:5-oxoprolinase (ATP-hydrolyzing) activity"/>
    <property type="evidence" value="ECO:0007669"/>
    <property type="project" value="TreeGrafter"/>
</dbReference>
<reference evidence="4 5" key="1">
    <citation type="submission" date="2016-11" db="EMBL/GenBank/DDBJ databases">
        <authorList>
            <person name="Varghese N."/>
            <person name="Submissions S."/>
        </authorList>
    </citation>
    <scope>NUCLEOTIDE SEQUENCE [LARGE SCALE GENOMIC DNA]</scope>
    <source>
        <strain evidence="4 5">DSM 17919</strain>
    </source>
</reference>
<evidence type="ECO:0000313" key="5">
    <source>
        <dbReference type="Proteomes" id="UP000184001"/>
    </source>
</evidence>
<name>A0A8G2CAV8_9BACT</name>
<dbReference type="EMBL" id="JBFSOO010000002">
    <property type="protein sequence ID" value="MEZ6852644.1"/>
    <property type="molecule type" value="Genomic_DNA"/>
</dbReference>
<dbReference type="Proteomes" id="UP000184001">
    <property type="component" value="Unassembled WGS sequence"/>
</dbReference>
<dbReference type="Pfam" id="PF01968">
    <property type="entry name" value="Hydantoinase_A"/>
    <property type="match status" value="1"/>
</dbReference>
<feature type="domain" description="Hydantoinase/oxoprolinase N-terminal" evidence="2">
    <location>
        <begin position="9"/>
        <end position="162"/>
    </location>
</feature>
<dbReference type="AlphaFoldDB" id="A0A8G2CAV8"/>
<dbReference type="GO" id="GO:0005829">
    <property type="term" value="C:cytosol"/>
    <property type="evidence" value="ECO:0007669"/>
    <property type="project" value="TreeGrafter"/>
</dbReference>
<dbReference type="InterPro" id="IPR002821">
    <property type="entry name" value="Hydantoinase_A"/>
</dbReference>
<dbReference type="SUPFAM" id="SSF53067">
    <property type="entry name" value="Actin-like ATPase domain"/>
    <property type="match status" value="1"/>
</dbReference>
<proteinExistence type="predicted"/>
<evidence type="ECO:0000313" key="6">
    <source>
        <dbReference type="Proteomes" id="UP001568358"/>
    </source>
</evidence>
<dbReference type="EMBL" id="FQZR01000005">
    <property type="protein sequence ID" value="SHJ40316.1"/>
    <property type="molecule type" value="Genomic_DNA"/>
</dbReference>
<evidence type="ECO:0000313" key="4">
    <source>
        <dbReference type="EMBL" id="SHJ40316.1"/>
    </source>
</evidence>
<dbReference type="PANTHER" id="PTHR11365:SF2">
    <property type="entry name" value="5-OXOPROLINASE"/>
    <property type="match status" value="1"/>
</dbReference>
<comment type="caution">
    <text evidence="4">The sequence shown here is derived from an EMBL/GenBank/DDBJ whole genome shotgun (WGS) entry which is preliminary data.</text>
</comment>
<evidence type="ECO:0000259" key="1">
    <source>
        <dbReference type="Pfam" id="PF01968"/>
    </source>
</evidence>
<reference evidence="3 6" key="2">
    <citation type="submission" date="2024-07" db="EMBL/GenBank/DDBJ databases">
        <title>Active virus-host system and metabolic interactions in a Lokiarchaeon culture.</title>
        <authorList>
            <person name="Ponce Toledo R.I."/>
            <person name="Rodrigues Oliveira T."/>
            <person name="Schleper C."/>
        </authorList>
    </citation>
    <scope>NUCLEOTIDE SEQUENCE [LARGE SCALE GENOMIC DNA]</scope>
    <source>
        <strain evidence="3 6">B35</strain>
    </source>
</reference>
<dbReference type="GO" id="GO:0006749">
    <property type="term" value="P:glutathione metabolic process"/>
    <property type="evidence" value="ECO:0007669"/>
    <property type="project" value="TreeGrafter"/>
</dbReference>
<dbReference type="InterPro" id="IPR043129">
    <property type="entry name" value="ATPase_NBD"/>
</dbReference>
<evidence type="ECO:0000259" key="2">
    <source>
        <dbReference type="Pfam" id="PF05378"/>
    </source>
</evidence>
<gene>
    <name evidence="3" type="ORF">AB2Z07_03720</name>
    <name evidence="4" type="ORF">SAMN05660830_02373</name>
</gene>